<dbReference type="OrthoDB" id="2740448at2759"/>
<dbReference type="EMBL" id="DS027045">
    <property type="protein sequence ID" value="EAW14589.1"/>
    <property type="molecule type" value="Genomic_DNA"/>
</dbReference>
<proteinExistence type="predicted"/>
<evidence type="ECO:0000256" key="1">
    <source>
        <dbReference type="SAM" id="MobiDB-lite"/>
    </source>
</evidence>
<name>A1C868_ASPCL</name>
<sequence length="137" mass="14228">MGSQKRALRASPPGRSGRAPAASRDSGSSRVRAARILPPAQSSPSRVSSEHNAFAASSEHQNPQLPSSTADFANGSVLILDDEAGQGEPIDAMLSDWFSMPGAALSPLYSADHQTAALPESANPHSEEAAAPEDPRE</sequence>
<feature type="region of interest" description="Disordered" evidence="1">
    <location>
        <begin position="1"/>
        <end position="71"/>
    </location>
</feature>
<feature type="compositionally biased region" description="Basic and acidic residues" evidence="1">
    <location>
        <begin position="125"/>
        <end position="137"/>
    </location>
</feature>
<gene>
    <name evidence="2" type="ORF">ACLA_076290</name>
</gene>
<evidence type="ECO:0000313" key="2">
    <source>
        <dbReference type="EMBL" id="EAW14589.1"/>
    </source>
</evidence>
<feature type="compositionally biased region" description="Polar residues" evidence="1">
    <location>
        <begin position="58"/>
        <end position="71"/>
    </location>
</feature>
<dbReference type="Proteomes" id="UP000006701">
    <property type="component" value="Unassembled WGS sequence"/>
</dbReference>
<dbReference type="VEuPathDB" id="FungiDB:ACLA_076290"/>
<dbReference type="AlphaFoldDB" id="A1C868"/>
<dbReference type="KEGG" id="act:ACLA_076290"/>
<dbReference type="GeneID" id="4707856"/>
<keyword evidence="3" id="KW-1185">Reference proteome</keyword>
<dbReference type="RefSeq" id="XP_001276015.1">
    <property type="nucleotide sequence ID" value="XM_001276014.1"/>
</dbReference>
<accession>A1C868</accession>
<dbReference type="OMA" id="ANPHSEE"/>
<protein>
    <submittedName>
        <fullName evidence="2">Uncharacterized protein</fullName>
    </submittedName>
</protein>
<feature type="region of interest" description="Disordered" evidence="1">
    <location>
        <begin position="111"/>
        <end position="137"/>
    </location>
</feature>
<feature type="compositionally biased region" description="Polar residues" evidence="1">
    <location>
        <begin position="40"/>
        <end position="51"/>
    </location>
</feature>
<evidence type="ECO:0000313" key="3">
    <source>
        <dbReference type="Proteomes" id="UP000006701"/>
    </source>
</evidence>
<organism evidence="2 3">
    <name type="scientific">Aspergillus clavatus (strain ATCC 1007 / CBS 513.65 / DSM 816 / NCTC 3887 / NRRL 1 / QM 1276 / 107)</name>
    <dbReference type="NCBI Taxonomy" id="344612"/>
    <lineage>
        <taxon>Eukaryota</taxon>
        <taxon>Fungi</taxon>
        <taxon>Dikarya</taxon>
        <taxon>Ascomycota</taxon>
        <taxon>Pezizomycotina</taxon>
        <taxon>Eurotiomycetes</taxon>
        <taxon>Eurotiomycetidae</taxon>
        <taxon>Eurotiales</taxon>
        <taxon>Aspergillaceae</taxon>
        <taxon>Aspergillus</taxon>
        <taxon>Aspergillus subgen. Fumigati</taxon>
    </lineage>
</organism>
<reference evidence="2 3" key="1">
    <citation type="journal article" date="2008" name="PLoS Genet.">
        <title>Genomic islands in the pathogenic filamentous fungus Aspergillus fumigatus.</title>
        <authorList>
            <person name="Fedorova N.D."/>
            <person name="Khaldi N."/>
            <person name="Joardar V.S."/>
            <person name="Maiti R."/>
            <person name="Amedeo P."/>
            <person name="Anderson M.J."/>
            <person name="Crabtree J."/>
            <person name="Silva J.C."/>
            <person name="Badger J.H."/>
            <person name="Albarraq A."/>
            <person name="Angiuoli S."/>
            <person name="Bussey H."/>
            <person name="Bowyer P."/>
            <person name="Cotty P.J."/>
            <person name="Dyer P.S."/>
            <person name="Egan A."/>
            <person name="Galens K."/>
            <person name="Fraser-Liggett C.M."/>
            <person name="Haas B.J."/>
            <person name="Inman J.M."/>
            <person name="Kent R."/>
            <person name="Lemieux S."/>
            <person name="Malavazi I."/>
            <person name="Orvis J."/>
            <person name="Roemer T."/>
            <person name="Ronning C.M."/>
            <person name="Sundaram J.P."/>
            <person name="Sutton G."/>
            <person name="Turner G."/>
            <person name="Venter J.C."/>
            <person name="White O.R."/>
            <person name="Whitty B.R."/>
            <person name="Youngman P."/>
            <person name="Wolfe K.H."/>
            <person name="Goldman G.H."/>
            <person name="Wortman J.R."/>
            <person name="Jiang B."/>
            <person name="Denning D.W."/>
            <person name="Nierman W.C."/>
        </authorList>
    </citation>
    <scope>NUCLEOTIDE SEQUENCE [LARGE SCALE GENOMIC DNA]</scope>
    <source>
        <strain evidence="3">ATCC 1007 / CBS 513.65 / DSM 816 / NCTC 3887 / NRRL 1</strain>
    </source>
</reference>
<dbReference type="HOGENOM" id="CLU_1864657_0_0_1"/>